<evidence type="ECO:0000256" key="5">
    <source>
        <dbReference type="ARBA" id="ARBA00022801"/>
    </source>
</evidence>
<evidence type="ECO:0000259" key="15">
    <source>
        <dbReference type="PROSITE" id="PS50263"/>
    </source>
</evidence>
<comment type="function">
    <text evidence="8">Cleaves A-5'-PPP-5'A to yield AMP and ADP.</text>
</comment>
<keyword evidence="4" id="KW-0547">Nucleotide-binding</keyword>
<dbReference type="PROSITE" id="PS51084">
    <property type="entry name" value="HIT_2"/>
    <property type="match status" value="1"/>
</dbReference>
<dbReference type="EMBL" id="GEDC01021800">
    <property type="protein sequence ID" value="JAS15498.1"/>
    <property type="molecule type" value="Transcribed_RNA"/>
</dbReference>
<evidence type="ECO:0000256" key="10">
    <source>
        <dbReference type="ARBA" id="ARBA00069577"/>
    </source>
</evidence>
<dbReference type="SUPFAM" id="SSF54197">
    <property type="entry name" value="HIT-like"/>
    <property type="match status" value="1"/>
</dbReference>
<dbReference type="GO" id="GO:0047710">
    <property type="term" value="F:bis(5'-adenosyl)-triphosphatase activity"/>
    <property type="evidence" value="ECO:0007669"/>
    <property type="project" value="UniProtKB-EC"/>
</dbReference>
<protein>
    <recommendedName>
        <fullName evidence="10">Nitrilase and fragile histidine triad fusion protein NitFhit</fullName>
        <ecNumber evidence="3">3.6.1.29</ecNumber>
    </recommendedName>
</protein>
<dbReference type="Gene3D" id="3.60.110.10">
    <property type="entry name" value="Carbon-nitrogen hydrolase"/>
    <property type="match status" value="1"/>
</dbReference>
<dbReference type="InterPro" id="IPR019808">
    <property type="entry name" value="Histidine_triad_CS"/>
</dbReference>
<dbReference type="EC" id="3.6.1.29" evidence="3"/>
<feature type="site" description="Important for induction of apoptosis" evidence="13">
    <location>
        <position position="444"/>
    </location>
</feature>
<evidence type="ECO:0000256" key="7">
    <source>
        <dbReference type="ARBA" id="ARBA00047780"/>
    </source>
</evidence>
<dbReference type="PROSITE" id="PS00892">
    <property type="entry name" value="HIT_1"/>
    <property type="match status" value="1"/>
</dbReference>
<organism evidence="18">
    <name type="scientific">Clastoptera arizonana</name>
    <name type="common">Arizona spittle bug</name>
    <dbReference type="NCBI Taxonomy" id="38151"/>
    <lineage>
        <taxon>Eukaryota</taxon>
        <taxon>Metazoa</taxon>
        <taxon>Ecdysozoa</taxon>
        <taxon>Arthropoda</taxon>
        <taxon>Hexapoda</taxon>
        <taxon>Insecta</taxon>
        <taxon>Pterygota</taxon>
        <taxon>Neoptera</taxon>
        <taxon>Paraneoptera</taxon>
        <taxon>Hemiptera</taxon>
        <taxon>Auchenorrhyncha</taxon>
        <taxon>Cercopoidea</taxon>
        <taxon>Clastopteridae</taxon>
        <taxon>Clastoptera</taxon>
    </lineage>
</organism>
<dbReference type="SUPFAM" id="SSF56317">
    <property type="entry name" value="Carbon-nitrogen hydrolase"/>
    <property type="match status" value="1"/>
</dbReference>
<dbReference type="PROSITE" id="PS50263">
    <property type="entry name" value="CN_HYDROLASE"/>
    <property type="match status" value="1"/>
</dbReference>
<feature type="binding site" evidence="12">
    <location>
        <position position="337"/>
    </location>
    <ligand>
        <name>substrate</name>
    </ligand>
</feature>
<evidence type="ECO:0000256" key="12">
    <source>
        <dbReference type="PIRSR" id="PIRSR639383-2"/>
    </source>
</evidence>
<comment type="similarity">
    <text evidence="9">In the N-terminal section; belongs to the UPF0012 family.</text>
</comment>
<name>A0A1B6DP50_9HEMI</name>
<evidence type="ECO:0000256" key="13">
    <source>
        <dbReference type="PIRSR" id="PIRSR639383-3"/>
    </source>
</evidence>
<dbReference type="PANTHER" id="PTHR23088:SF27">
    <property type="entry name" value="DEAMINATED GLUTATHIONE AMIDASE"/>
    <property type="match status" value="1"/>
</dbReference>
<dbReference type="PANTHER" id="PTHR23088">
    <property type="entry name" value="NITRILASE-RELATED"/>
    <property type="match status" value="1"/>
</dbReference>
<dbReference type="CDD" id="cd07572">
    <property type="entry name" value="nit"/>
    <property type="match status" value="1"/>
</dbReference>
<dbReference type="CDD" id="cd01275">
    <property type="entry name" value="FHIT"/>
    <property type="match status" value="1"/>
</dbReference>
<dbReference type="GO" id="GO:0000166">
    <property type="term" value="F:nucleotide binding"/>
    <property type="evidence" value="ECO:0007669"/>
    <property type="project" value="UniProtKB-KW"/>
</dbReference>
<dbReference type="Pfam" id="PF00795">
    <property type="entry name" value="CN_hydrolase"/>
    <property type="match status" value="1"/>
</dbReference>
<dbReference type="EMBL" id="GEDC01009844">
    <property type="protein sequence ID" value="JAS27454.1"/>
    <property type="molecule type" value="Transcribed_RNA"/>
</dbReference>
<feature type="short sequence motif" description="Histidine triad motif" evidence="14">
    <location>
        <begin position="424"/>
        <end position="428"/>
    </location>
</feature>
<dbReference type="Pfam" id="PF01230">
    <property type="entry name" value="HIT"/>
    <property type="match status" value="1"/>
</dbReference>
<dbReference type="InterPro" id="IPR011146">
    <property type="entry name" value="HIT-like"/>
</dbReference>
<keyword evidence="5" id="KW-0378">Hydrolase</keyword>
<dbReference type="InterPro" id="IPR039383">
    <property type="entry name" value="FHIT"/>
</dbReference>
<feature type="domain" description="HIT" evidence="16">
    <location>
        <begin position="330"/>
        <end position="439"/>
    </location>
</feature>
<dbReference type="InterPro" id="IPR036526">
    <property type="entry name" value="C-N_Hydrolase_sf"/>
</dbReference>
<evidence type="ECO:0000256" key="1">
    <source>
        <dbReference type="ARBA" id="ARBA00001936"/>
    </source>
</evidence>
<evidence type="ECO:0000256" key="3">
    <source>
        <dbReference type="ARBA" id="ARBA00012377"/>
    </source>
</evidence>
<dbReference type="GO" id="GO:0016811">
    <property type="term" value="F:hydrolase activity, acting on carbon-nitrogen (but not peptide) bonds, in linear amides"/>
    <property type="evidence" value="ECO:0007669"/>
    <property type="project" value="InterPro"/>
</dbReference>
<comment type="subunit">
    <text evidence="2">Homotetramer.</text>
</comment>
<dbReference type="Gene3D" id="3.30.428.10">
    <property type="entry name" value="HIT-like"/>
    <property type="match status" value="1"/>
</dbReference>
<evidence type="ECO:0000256" key="2">
    <source>
        <dbReference type="ARBA" id="ARBA00011881"/>
    </source>
</evidence>
<evidence type="ECO:0000313" key="17">
    <source>
        <dbReference type="EMBL" id="JAS15498.1"/>
    </source>
</evidence>
<evidence type="ECO:0000256" key="9">
    <source>
        <dbReference type="ARBA" id="ARBA00061127"/>
    </source>
</evidence>
<evidence type="ECO:0000256" key="14">
    <source>
        <dbReference type="PROSITE-ProRule" id="PRU00464"/>
    </source>
</evidence>
<evidence type="ECO:0000256" key="11">
    <source>
        <dbReference type="PIRSR" id="PIRSR639383-1"/>
    </source>
</evidence>
<dbReference type="InterPro" id="IPR003010">
    <property type="entry name" value="C-N_Hydrolase"/>
</dbReference>
<dbReference type="InterPro" id="IPR036265">
    <property type="entry name" value="HIT-like_sf"/>
</dbReference>
<dbReference type="GO" id="GO:0006139">
    <property type="term" value="P:nucleobase-containing compound metabolic process"/>
    <property type="evidence" value="ECO:0007669"/>
    <property type="project" value="TreeGrafter"/>
</dbReference>
<evidence type="ECO:0000313" key="18">
    <source>
        <dbReference type="EMBL" id="JAS27454.1"/>
    </source>
</evidence>
<accession>A0A1B6DP50</accession>
<dbReference type="FunFam" id="3.30.428.10:FF:000011">
    <property type="entry name" value="Fragile histidine triad"/>
    <property type="match status" value="1"/>
</dbReference>
<proteinExistence type="inferred from homology"/>
<evidence type="ECO:0000259" key="16">
    <source>
        <dbReference type="PROSITE" id="PS51084"/>
    </source>
</evidence>
<comment type="catalytic activity">
    <reaction evidence="7">
        <text>P(1),P(3)-bis(5'-adenosyl) triphosphate + H2O = AMP + ADP + 2 H(+)</text>
        <dbReference type="Rhea" id="RHEA:13893"/>
        <dbReference type="ChEBI" id="CHEBI:15377"/>
        <dbReference type="ChEBI" id="CHEBI:15378"/>
        <dbReference type="ChEBI" id="CHEBI:58529"/>
        <dbReference type="ChEBI" id="CHEBI:456215"/>
        <dbReference type="ChEBI" id="CHEBI:456216"/>
        <dbReference type="EC" id="3.6.1.29"/>
    </reaction>
</comment>
<dbReference type="AlphaFoldDB" id="A0A1B6DP50"/>
<feature type="binding site" evidence="12">
    <location>
        <position position="428"/>
    </location>
    <ligand>
        <name>substrate</name>
    </ligand>
</feature>
<dbReference type="FunFam" id="3.60.110.10:FF:000005">
    <property type="entry name" value="nitrilase homolog 1 isoform X1"/>
    <property type="match status" value="1"/>
</dbReference>
<evidence type="ECO:0000256" key="6">
    <source>
        <dbReference type="ARBA" id="ARBA00023268"/>
    </source>
</evidence>
<feature type="active site" description="Tele-AMP-histidine intermediate" evidence="11">
    <location>
        <position position="426"/>
    </location>
</feature>
<feature type="domain" description="CN hydrolase" evidence="15">
    <location>
        <begin position="42"/>
        <end position="290"/>
    </location>
</feature>
<reference evidence="18" key="1">
    <citation type="submission" date="2015-12" db="EMBL/GenBank/DDBJ databases">
        <title>De novo transcriptome assembly of four potential Pierce s Disease insect vectors from Arizona vineyards.</title>
        <authorList>
            <person name="Tassone E.E."/>
        </authorList>
    </citation>
    <scope>NUCLEOTIDE SEQUENCE</scope>
</reference>
<evidence type="ECO:0000256" key="8">
    <source>
        <dbReference type="ARBA" id="ARBA00057461"/>
    </source>
</evidence>
<dbReference type="InterPro" id="IPR045254">
    <property type="entry name" value="Nit1/2_C-N_Hydrolase"/>
</dbReference>
<feature type="binding site" evidence="12">
    <location>
        <position position="413"/>
    </location>
    <ligand>
        <name>substrate</name>
    </ligand>
</feature>
<gene>
    <name evidence="18" type="ORF">g.8246</name>
    <name evidence="17" type="ORF">g.8248</name>
</gene>
<evidence type="ECO:0000256" key="4">
    <source>
        <dbReference type="ARBA" id="ARBA00022741"/>
    </source>
</evidence>
<comment type="cofactor">
    <cofactor evidence="1">
        <name>Mn(2+)</name>
        <dbReference type="ChEBI" id="CHEBI:29035"/>
    </cofactor>
</comment>
<sequence length="481" mass="54586">MKSIIKYIQSFHGLLGTTYRGKFFNPIISTNRKMSLHQKPSTLVAVCQFTAINDKEHNFKICQDLVKSASEHNVKMVFLPEAFDFIGESKAETIQLAEPLNGPLITKYKELAILCNTWLSLGGFHEKENDESLLMSHVIINNNGAIVAVYRKIHLFDVDIPEKNIRLRESDIVKKGNEIIPPINTPVGNIGLGICYDVRFSELSLIYSKMGADILTFPSAFTFETGSFHWEVLLRSRAIENQCYVIAAAQFGMHNKKRSSWGHSMVVDPYGNIVTQASNTTCYSLATIDQDILKHVRNMMPVQQHRRYDLYTDINPINCLVNDAKNSTTEFYEFGKHNLVSRECVFLKTDHTIAFTNLRCVLPGHVLVAPIRSAQRLSELTQSEISDLFNTVKRVQSLVEKVYNAQSSTITVQDGPDAGQTIQHVHVHILPRKPNDFLQNDQIYYELQKHDKGTDAKPKRSETDMANEAELLKNHLEKLSM</sequence>
<keyword evidence="6" id="KW-0511">Multifunctional enzyme</keyword>
<feature type="binding site" evidence="12">
    <location>
        <position position="357"/>
    </location>
    <ligand>
        <name>substrate</name>
    </ligand>
</feature>